<sequence>MSDSGQPSKKRARTSSRSDGEDSHNGRQVTTSASFVDLTATTSEIDTTGLPRWYPSHTTGATVDLTTGIDPSVESRSSRQHPSLTSIDVPPPQLDDQGELTRRRSPLSGRLNTDTGGVGGNVHPAPLSGYVQGEPPSGPSVARIDRSYLENELLSLINLRSPVPMRTGDIRSLVREAELIFSALHEAFNSSNFAQDYINAIWNPQGANAFYRELASQSDPRFMAHLLTALALRGRRINLSQAPTAQPPPPPISAVQQMPYEGGRHQPYHGMPPPDLPLHAVRLGATTYISSTANGGSQDRANVRIQPAPTSAYTRHPNTGSDDQSIGDLLRDRLDGQQYDEYIRRRDLMVNHADARRIDQAVTAAMNVRTFLLQHTDQGIWRLWMEAYRYRNTYSIIFHRVEIRAQVEARSRMPPPPPPKKRRSEKDKS</sequence>
<evidence type="ECO:0000313" key="2">
    <source>
        <dbReference type="EMBL" id="KAF2119565.1"/>
    </source>
</evidence>
<keyword evidence="3" id="KW-1185">Reference proteome</keyword>
<name>A0A6A5ZJU9_9PLEO</name>
<dbReference type="Proteomes" id="UP000799770">
    <property type="component" value="Unassembled WGS sequence"/>
</dbReference>
<gene>
    <name evidence="2" type="ORF">BDV96DRAFT_642583</name>
</gene>
<dbReference type="AlphaFoldDB" id="A0A6A5ZJU9"/>
<feature type="compositionally biased region" description="Basic and acidic residues" evidence="1">
    <location>
        <begin position="16"/>
        <end position="25"/>
    </location>
</feature>
<evidence type="ECO:0000313" key="3">
    <source>
        <dbReference type="Proteomes" id="UP000799770"/>
    </source>
</evidence>
<protein>
    <submittedName>
        <fullName evidence="2">Uncharacterized protein</fullName>
    </submittedName>
</protein>
<reference evidence="2" key="1">
    <citation type="journal article" date="2020" name="Stud. Mycol.">
        <title>101 Dothideomycetes genomes: a test case for predicting lifestyles and emergence of pathogens.</title>
        <authorList>
            <person name="Haridas S."/>
            <person name="Albert R."/>
            <person name="Binder M."/>
            <person name="Bloem J."/>
            <person name="Labutti K."/>
            <person name="Salamov A."/>
            <person name="Andreopoulos B."/>
            <person name="Baker S."/>
            <person name="Barry K."/>
            <person name="Bills G."/>
            <person name="Bluhm B."/>
            <person name="Cannon C."/>
            <person name="Castanera R."/>
            <person name="Culley D."/>
            <person name="Daum C."/>
            <person name="Ezra D."/>
            <person name="Gonzalez J."/>
            <person name="Henrissat B."/>
            <person name="Kuo A."/>
            <person name="Liang C."/>
            <person name="Lipzen A."/>
            <person name="Lutzoni F."/>
            <person name="Magnuson J."/>
            <person name="Mondo S."/>
            <person name="Nolan M."/>
            <person name="Ohm R."/>
            <person name="Pangilinan J."/>
            <person name="Park H.-J."/>
            <person name="Ramirez L."/>
            <person name="Alfaro M."/>
            <person name="Sun H."/>
            <person name="Tritt A."/>
            <person name="Yoshinaga Y."/>
            <person name="Zwiers L.-H."/>
            <person name="Turgeon B."/>
            <person name="Goodwin S."/>
            <person name="Spatafora J."/>
            <person name="Crous P."/>
            <person name="Grigoriev I."/>
        </authorList>
    </citation>
    <scope>NUCLEOTIDE SEQUENCE</scope>
    <source>
        <strain evidence="2">CBS 627.86</strain>
    </source>
</reference>
<feature type="compositionally biased region" description="Polar residues" evidence="1">
    <location>
        <begin position="26"/>
        <end position="46"/>
    </location>
</feature>
<feature type="compositionally biased region" description="Polar residues" evidence="1">
    <location>
        <begin position="56"/>
        <end position="65"/>
    </location>
</feature>
<evidence type="ECO:0000256" key="1">
    <source>
        <dbReference type="SAM" id="MobiDB-lite"/>
    </source>
</evidence>
<proteinExistence type="predicted"/>
<dbReference type="EMBL" id="ML977315">
    <property type="protein sequence ID" value="KAF2119565.1"/>
    <property type="molecule type" value="Genomic_DNA"/>
</dbReference>
<accession>A0A6A5ZJU9</accession>
<feature type="region of interest" description="Disordered" evidence="1">
    <location>
        <begin position="408"/>
        <end position="429"/>
    </location>
</feature>
<feature type="region of interest" description="Disordered" evidence="1">
    <location>
        <begin position="1"/>
        <end position="119"/>
    </location>
</feature>
<organism evidence="2 3">
    <name type="scientific">Lophiotrema nucula</name>
    <dbReference type="NCBI Taxonomy" id="690887"/>
    <lineage>
        <taxon>Eukaryota</taxon>
        <taxon>Fungi</taxon>
        <taxon>Dikarya</taxon>
        <taxon>Ascomycota</taxon>
        <taxon>Pezizomycotina</taxon>
        <taxon>Dothideomycetes</taxon>
        <taxon>Pleosporomycetidae</taxon>
        <taxon>Pleosporales</taxon>
        <taxon>Lophiotremataceae</taxon>
        <taxon>Lophiotrema</taxon>
    </lineage>
</organism>